<protein>
    <submittedName>
        <fullName evidence="2">Type IV pilus assembly protein PilM</fullName>
    </submittedName>
</protein>
<dbReference type="CDD" id="cd24049">
    <property type="entry name" value="ASKHA_NBD_PilM"/>
    <property type="match status" value="1"/>
</dbReference>
<dbReference type="InterPro" id="IPR050696">
    <property type="entry name" value="FtsA/MreB"/>
</dbReference>
<evidence type="ECO:0000313" key="3">
    <source>
        <dbReference type="Proteomes" id="UP001164706"/>
    </source>
</evidence>
<accession>A0A9E8MNJ0</accession>
<dbReference type="EMBL" id="CP113089">
    <property type="protein sequence ID" value="WAB82649.1"/>
    <property type="molecule type" value="Genomic_DNA"/>
</dbReference>
<dbReference type="Proteomes" id="UP001164706">
    <property type="component" value="Chromosome"/>
</dbReference>
<sequence>MGTSIVGVDIGGASLRAVEVSGAGGSKPTISRIAEVALPPDAVRRGEVVEPNTVAAVLKKLWSTGGFSSKNVVLGMGNQRVLARDLSMPKMPLKQIKESLPFQVQDMLPMPVVDAVLDFYPVSESVGEQGPVVNGILVAAVKEAVLANVNTVRLAGLKPVGVDLNPFAISRVIGRTEHGDGAIAVVDIGGSTTSILVMTDGVPQFVRIVGSGGDDITRAVSTRMQIELPQAEQAKRAVGLTDQPIPEEQRPVLEAVYAAAGELVTNIRNTISFFDSTHEKRRVVRIVLVGNGARLVGLPKALADYTRVPVTYADPLGGIPLSGAAQKADPAGQHSLSLALGLALGAAA</sequence>
<dbReference type="PANTHER" id="PTHR32432:SF3">
    <property type="entry name" value="ETHANOLAMINE UTILIZATION PROTEIN EUTJ"/>
    <property type="match status" value="1"/>
</dbReference>
<dbReference type="Gene3D" id="3.30.1490.300">
    <property type="match status" value="1"/>
</dbReference>
<evidence type="ECO:0000313" key="2">
    <source>
        <dbReference type="EMBL" id="WAB82649.1"/>
    </source>
</evidence>
<gene>
    <name evidence="2" type="primary">pilM</name>
    <name evidence="2" type="ORF">OVN18_06525</name>
</gene>
<dbReference type="SMART" id="SM00842">
    <property type="entry name" value="FtsA"/>
    <property type="match status" value="1"/>
</dbReference>
<dbReference type="SUPFAM" id="SSF53067">
    <property type="entry name" value="Actin-like ATPase domain"/>
    <property type="match status" value="2"/>
</dbReference>
<evidence type="ECO:0000259" key="1">
    <source>
        <dbReference type="SMART" id="SM00842"/>
    </source>
</evidence>
<dbReference type="KEGG" id="mdb:OVN18_06525"/>
<dbReference type="AlphaFoldDB" id="A0A9E8MNJ0"/>
<dbReference type="NCBIfam" id="TIGR01175">
    <property type="entry name" value="pilM"/>
    <property type="match status" value="1"/>
</dbReference>
<keyword evidence="3" id="KW-1185">Reference proteome</keyword>
<dbReference type="RefSeq" id="WP_267738831.1">
    <property type="nucleotide sequence ID" value="NZ_CP113089.1"/>
</dbReference>
<dbReference type="PIRSF" id="PIRSF019169">
    <property type="entry name" value="PilM"/>
    <property type="match status" value="1"/>
</dbReference>
<dbReference type="InterPro" id="IPR043129">
    <property type="entry name" value="ATPase_NBD"/>
</dbReference>
<reference evidence="2" key="1">
    <citation type="submission" date="2022-11" db="EMBL/GenBank/DDBJ databases">
        <title>Description of Microcella daejonensis nov. sp, isolated from riverside soil.</title>
        <authorList>
            <person name="Molina K.M."/>
            <person name="Kim S.B."/>
        </authorList>
    </citation>
    <scope>NUCLEOTIDE SEQUENCE</scope>
    <source>
        <strain evidence="2">MMS21-STM12</strain>
    </source>
</reference>
<dbReference type="GO" id="GO:0051301">
    <property type="term" value="P:cell division"/>
    <property type="evidence" value="ECO:0007669"/>
    <property type="project" value="InterPro"/>
</dbReference>
<dbReference type="Gene3D" id="3.30.420.40">
    <property type="match status" value="2"/>
</dbReference>
<dbReference type="PANTHER" id="PTHR32432">
    <property type="entry name" value="CELL DIVISION PROTEIN FTSA-RELATED"/>
    <property type="match status" value="1"/>
</dbReference>
<dbReference type="Pfam" id="PF11104">
    <property type="entry name" value="PilM_2"/>
    <property type="match status" value="1"/>
</dbReference>
<dbReference type="InterPro" id="IPR005883">
    <property type="entry name" value="PilM"/>
</dbReference>
<feature type="domain" description="SHS2" evidence="1">
    <location>
        <begin position="5"/>
        <end position="173"/>
    </location>
</feature>
<proteinExistence type="predicted"/>
<organism evidence="2 3">
    <name type="scientific">Microcella daejeonensis</name>
    <dbReference type="NCBI Taxonomy" id="2994971"/>
    <lineage>
        <taxon>Bacteria</taxon>
        <taxon>Bacillati</taxon>
        <taxon>Actinomycetota</taxon>
        <taxon>Actinomycetes</taxon>
        <taxon>Micrococcales</taxon>
        <taxon>Microbacteriaceae</taxon>
        <taxon>Microcella</taxon>
    </lineage>
</organism>
<name>A0A9E8MNJ0_9MICO</name>
<dbReference type="InterPro" id="IPR003494">
    <property type="entry name" value="SHS2_FtsA"/>
</dbReference>